<dbReference type="PANTHER" id="PTHR10953:SF162">
    <property type="entry name" value="SUMO-ACTIVATING ENZYME SUBUNIT 1"/>
    <property type="match status" value="1"/>
</dbReference>
<evidence type="ECO:0000256" key="8">
    <source>
        <dbReference type="ARBA" id="ARBA00044187"/>
    </source>
</evidence>
<dbReference type="InterPro" id="IPR000011">
    <property type="entry name" value="UBQ/SUMO-activ_enz_E1-like"/>
</dbReference>
<dbReference type="InterPro" id="IPR035985">
    <property type="entry name" value="Ubiquitin-activating_enz"/>
</dbReference>
<comment type="subunit">
    <text evidence="7">Heterodimer of SAE1 and UBA2/SAE2. The heterodimer corresponds to the two domains that are encoded on a single polypeptide chain in ubiquitin-activating enzyme E1. Interacts with UBE2I.</text>
</comment>
<keyword evidence="5" id="KW-0833">Ubl conjugation pathway</keyword>
<dbReference type="SUPFAM" id="SSF69572">
    <property type="entry name" value="Activating enzymes of the ubiquitin-like proteins"/>
    <property type="match status" value="1"/>
</dbReference>
<reference evidence="13" key="1">
    <citation type="thesis" date="2020" institute="ProQuest LLC" country="789 East Eisenhower Parkway, Ann Arbor, MI, USA">
        <title>Comparative Genomics and Chromosome Evolution.</title>
        <authorList>
            <person name="Mudd A.B."/>
        </authorList>
    </citation>
    <scope>NUCLEOTIDE SEQUENCE</scope>
    <source>
        <strain evidence="13">237g6f4</strain>
        <tissue evidence="13">Blood</tissue>
    </source>
</reference>
<evidence type="ECO:0000259" key="12">
    <source>
        <dbReference type="Pfam" id="PF00899"/>
    </source>
</evidence>
<dbReference type="Proteomes" id="UP000824782">
    <property type="component" value="Unassembled WGS sequence"/>
</dbReference>
<evidence type="ECO:0000256" key="7">
    <source>
        <dbReference type="ARBA" id="ARBA00026003"/>
    </source>
</evidence>
<dbReference type="Gene3D" id="3.40.50.720">
    <property type="entry name" value="NAD(P)-binding Rossmann-like Domain"/>
    <property type="match status" value="1"/>
</dbReference>
<protein>
    <recommendedName>
        <fullName evidence="8">SUMO-activating enzyme subunit 1</fullName>
    </recommendedName>
    <alternativeName>
        <fullName evidence="9">Ubiquitin-like 1-activating enzyme E1A</fullName>
    </alternativeName>
</protein>
<dbReference type="EMBL" id="WNYA01000010">
    <property type="protein sequence ID" value="KAG8553110.1"/>
    <property type="molecule type" value="Genomic_DNA"/>
</dbReference>
<dbReference type="GO" id="GO:0031510">
    <property type="term" value="C:SUMO activating enzyme complex"/>
    <property type="evidence" value="ECO:0007669"/>
    <property type="project" value="TreeGrafter"/>
</dbReference>
<dbReference type="InterPro" id="IPR000594">
    <property type="entry name" value="ThiF_NAD_FAD-bd"/>
</dbReference>
<keyword evidence="14" id="KW-1185">Reference proteome</keyword>
<proteinExistence type="inferred from homology"/>
<dbReference type="PRINTS" id="PR01849">
    <property type="entry name" value="UBIQUITINACT"/>
</dbReference>
<sequence>MVEKEEVLISEEEAAQYDRQIRLWGLEAQKRLRQSKVLLVGLGGLGAEVAKNLILAGVKGLTLMDHKQVSGEDSHAQFLIPTGSLGRNRAEASLERAQNLNPMVEVTVNKDNIEEKEEDFFKDFDAVCLTSCSRDLLVKVNKICHEKSKKFFMGDVFGYHGYMFADLGQHEFVEEKTKVTKTSPESEDGPEAKKPKLDATESTMIKKKIEFCQLKDALEIDWSSEKAKAALKKTPADYFLLQVIMKFRTDKGRDPEPSTYSEDYEALLQIRNDLLDSLGVNPDMLTDDFASFCFSEMAPVCAVVGGVLGQELVKALSQRDAPHNNFFFFDGLKSSGIVDCLSAK</sequence>
<evidence type="ECO:0000256" key="6">
    <source>
        <dbReference type="ARBA" id="ARBA00023242"/>
    </source>
</evidence>
<dbReference type="FunFam" id="3.40.50.720:FF:000274">
    <property type="entry name" value="SUMO-activating enzyme subunit 1 isoform X1"/>
    <property type="match status" value="1"/>
</dbReference>
<comment type="caution">
    <text evidence="13">The sequence shown here is derived from an EMBL/GenBank/DDBJ whole genome shotgun (WGS) entry which is preliminary data.</text>
</comment>
<feature type="region of interest" description="Disordered" evidence="11">
    <location>
        <begin position="176"/>
        <end position="198"/>
    </location>
</feature>
<evidence type="ECO:0000256" key="1">
    <source>
        <dbReference type="ARBA" id="ARBA00004123"/>
    </source>
</evidence>
<keyword evidence="4" id="KW-0436">Ligase</keyword>
<evidence type="ECO:0000256" key="5">
    <source>
        <dbReference type="ARBA" id="ARBA00022786"/>
    </source>
</evidence>
<dbReference type="GO" id="GO:0005737">
    <property type="term" value="C:cytoplasm"/>
    <property type="evidence" value="ECO:0007669"/>
    <property type="project" value="TreeGrafter"/>
</dbReference>
<evidence type="ECO:0000256" key="4">
    <source>
        <dbReference type="ARBA" id="ARBA00022598"/>
    </source>
</evidence>
<name>A0AAV7A0W8_ENGPU</name>
<keyword evidence="6" id="KW-0539">Nucleus</keyword>
<dbReference type="GO" id="GO:0016925">
    <property type="term" value="P:protein sumoylation"/>
    <property type="evidence" value="ECO:0007669"/>
    <property type="project" value="TreeGrafter"/>
</dbReference>
<evidence type="ECO:0000256" key="2">
    <source>
        <dbReference type="ARBA" id="ARBA00004718"/>
    </source>
</evidence>
<accession>A0AAV7A0W8</accession>
<evidence type="ECO:0000256" key="10">
    <source>
        <dbReference type="ARBA" id="ARBA00059487"/>
    </source>
</evidence>
<feature type="domain" description="THIF-type NAD/FAD binding fold" evidence="12">
    <location>
        <begin position="17"/>
        <end position="335"/>
    </location>
</feature>
<evidence type="ECO:0000256" key="9">
    <source>
        <dbReference type="ARBA" id="ARBA00044354"/>
    </source>
</evidence>
<gene>
    <name evidence="13" type="ORF">GDO81_003274</name>
</gene>
<evidence type="ECO:0000313" key="14">
    <source>
        <dbReference type="Proteomes" id="UP000824782"/>
    </source>
</evidence>
<evidence type="ECO:0000256" key="11">
    <source>
        <dbReference type="SAM" id="MobiDB-lite"/>
    </source>
</evidence>
<dbReference type="Pfam" id="PF00899">
    <property type="entry name" value="ThiF"/>
    <property type="match status" value="1"/>
</dbReference>
<dbReference type="PANTHER" id="PTHR10953">
    <property type="entry name" value="UBIQUITIN-ACTIVATING ENZYME E1"/>
    <property type="match status" value="1"/>
</dbReference>
<dbReference type="AlphaFoldDB" id="A0AAV7A0W8"/>
<dbReference type="GO" id="GO:0019948">
    <property type="term" value="F:SUMO activating enzyme activity"/>
    <property type="evidence" value="ECO:0007669"/>
    <property type="project" value="TreeGrafter"/>
</dbReference>
<comment type="pathway">
    <text evidence="2">Protein modification; protein sumoylation.</text>
</comment>
<dbReference type="CDD" id="cd01492">
    <property type="entry name" value="Aos1_SUMO"/>
    <property type="match status" value="1"/>
</dbReference>
<dbReference type="InterPro" id="IPR045886">
    <property type="entry name" value="ThiF/MoeB/HesA"/>
</dbReference>
<comment type="similarity">
    <text evidence="3">Belongs to the ubiquitin-activating E1 family.</text>
</comment>
<comment type="subcellular location">
    <subcellularLocation>
        <location evidence="1">Nucleus</location>
    </subcellularLocation>
</comment>
<organism evidence="13 14">
    <name type="scientific">Engystomops pustulosus</name>
    <name type="common">Tungara frog</name>
    <name type="synonym">Physalaemus pustulosus</name>
    <dbReference type="NCBI Taxonomy" id="76066"/>
    <lineage>
        <taxon>Eukaryota</taxon>
        <taxon>Metazoa</taxon>
        <taxon>Chordata</taxon>
        <taxon>Craniata</taxon>
        <taxon>Vertebrata</taxon>
        <taxon>Euteleostomi</taxon>
        <taxon>Amphibia</taxon>
        <taxon>Batrachia</taxon>
        <taxon>Anura</taxon>
        <taxon>Neobatrachia</taxon>
        <taxon>Hyloidea</taxon>
        <taxon>Leptodactylidae</taxon>
        <taxon>Leiuperinae</taxon>
        <taxon>Engystomops</taxon>
    </lineage>
</organism>
<comment type="function">
    <text evidence="10">The heterodimer acts as an E1 ligase for sumo1, sumo2, and sumo3. It mediates ATP-dependent activation of sumo proteins followed by formation of a thioester bond between a sumo protein and a conserved active site cysteine residue on uba2/sae2.</text>
</comment>
<evidence type="ECO:0000313" key="13">
    <source>
        <dbReference type="EMBL" id="KAG8553110.1"/>
    </source>
</evidence>
<evidence type="ECO:0000256" key="3">
    <source>
        <dbReference type="ARBA" id="ARBA00005673"/>
    </source>
</evidence>